<dbReference type="PANTHER" id="PTHR45138:SF24">
    <property type="entry name" value="DIGUANYLATE CYCLASE DGCC-RELATED"/>
    <property type="match status" value="1"/>
</dbReference>
<dbReference type="Pfam" id="PF00990">
    <property type="entry name" value="GGDEF"/>
    <property type="match status" value="1"/>
</dbReference>
<evidence type="ECO:0000313" key="6">
    <source>
        <dbReference type="Proteomes" id="UP001156831"/>
    </source>
</evidence>
<dbReference type="SUPFAM" id="SSF55073">
    <property type="entry name" value="Nucleotide cyclase"/>
    <property type="match status" value="1"/>
</dbReference>
<feature type="region of interest" description="Disordered" evidence="2">
    <location>
        <begin position="49"/>
        <end position="69"/>
    </location>
</feature>
<dbReference type="NCBIfam" id="TIGR00254">
    <property type="entry name" value="GGDEF"/>
    <property type="match status" value="1"/>
</dbReference>
<dbReference type="PROSITE" id="PS50887">
    <property type="entry name" value="GGDEF"/>
    <property type="match status" value="1"/>
</dbReference>
<keyword evidence="5" id="KW-0548">Nucleotidyltransferase</keyword>
<proteinExistence type="predicted"/>
<dbReference type="GO" id="GO:0052621">
    <property type="term" value="F:diguanylate cyclase activity"/>
    <property type="evidence" value="ECO:0007669"/>
    <property type="project" value="UniProtKB-EC"/>
</dbReference>
<keyword evidence="3" id="KW-0812">Transmembrane</keyword>
<evidence type="ECO:0000256" key="2">
    <source>
        <dbReference type="SAM" id="MobiDB-lite"/>
    </source>
</evidence>
<dbReference type="InterPro" id="IPR043128">
    <property type="entry name" value="Rev_trsase/Diguanyl_cyclase"/>
</dbReference>
<protein>
    <recommendedName>
        <fullName evidence="1">diguanylate cyclase</fullName>
        <ecNumber evidence="1">2.7.7.65</ecNumber>
    </recommendedName>
</protein>
<gene>
    <name evidence="5" type="ORF">QFW80_02265</name>
</gene>
<evidence type="ECO:0000259" key="4">
    <source>
        <dbReference type="PROSITE" id="PS50887"/>
    </source>
</evidence>
<feature type="transmembrane region" description="Helical" evidence="3">
    <location>
        <begin position="202"/>
        <end position="221"/>
    </location>
</feature>
<feature type="transmembrane region" description="Helical" evidence="3">
    <location>
        <begin position="354"/>
        <end position="375"/>
    </location>
</feature>
<keyword evidence="3" id="KW-0472">Membrane</keyword>
<dbReference type="EMBL" id="JARXRN010000016">
    <property type="protein sequence ID" value="MDH5829345.1"/>
    <property type="molecule type" value="Genomic_DNA"/>
</dbReference>
<dbReference type="PANTHER" id="PTHR45138">
    <property type="entry name" value="REGULATORY COMPONENTS OF SENSORY TRANSDUCTION SYSTEM"/>
    <property type="match status" value="1"/>
</dbReference>
<dbReference type="InterPro" id="IPR029787">
    <property type="entry name" value="Nucleotide_cyclase"/>
</dbReference>
<feature type="transmembrane region" description="Helical" evidence="3">
    <location>
        <begin position="300"/>
        <end position="319"/>
    </location>
</feature>
<keyword evidence="6" id="KW-1185">Reference proteome</keyword>
<evidence type="ECO:0000256" key="3">
    <source>
        <dbReference type="SAM" id="Phobius"/>
    </source>
</evidence>
<reference evidence="5 6" key="1">
    <citation type="submission" date="2023-04" db="EMBL/GenBank/DDBJ databases">
        <title>Luteimonas sp. M1R5S18.</title>
        <authorList>
            <person name="Sun J.-Q."/>
        </authorList>
    </citation>
    <scope>NUCLEOTIDE SEQUENCE [LARGE SCALE GENOMIC DNA]</scope>
    <source>
        <strain evidence="5 6">M1R5S18</strain>
    </source>
</reference>
<dbReference type="InterPro" id="IPR050469">
    <property type="entry name" value="Diguanylate_Cyclase"/>
</dbReference>
<accession>A0ABT6JF86</accession>
<feature type="transmembrane region" description="Helical" evidence="3">
    <location>
        <begin position="271"/>
        <end position="294"/>
    </location>
</feature>
<dbReference type="InterPro" id="IPR011623">
    <property type="entry name" value="7TMR_DISM_rcpt_extracell_dom1"/>
</dbReference>
<comment type="caution">
    <text evidence="5">The sequence shown here is derived from an EMBL/GenBank/DDBJ whole genome shotgun (WGS) entry which is preliminary data.</text>
</comment>
<dbReference type="CDD" id="cd01949">
    <property type="entry name" value="GGDEF"/>
    <property type="match status" value="1"/>
</dbReference>
<dbReference type="InterPro" id="IPR000160">
    <property type="entry name" value="GGDEF_dom"/>
</dbReference>
<feature type="domain" description="GGDEF" evidence="4">
    <location>
        <begin position="422"/>
        <end position="554"/>
    </location>
</feature>
<evidence type="ECO:0000313" key="5">
    <source>
        <dbReference type="EMBL" id="MDH5829345.1"/>
    </source>
</evidence>
<dbReference type="Gene3D" id="3.30.70.270">
    <property type="match status" value="1"/>
</dbReference>
<feature type="transmembrane region" description="Helical" evidence="3">
    <location>
        <begin position="173"/>
        <end position="195"/>
    </location>
</feature>
<dbReference type="Pfam" id="PF07695">
    <property type="entry name" value="7TMR-DISM_7TM"/>
    <property type="match status" value="1"/>
</dbReference>
<dbReference type="Proteomes" id="UP001156831">
    <property type="component" value="Unassembled WGS sequence"/>
</dbReference>
<dbReference type="EC" id="2.7.7.65" evidence="1"/>
<sequence>MGTGDRRRGAWLRNVVLCWMLLCAAAAGAVELEVRELRADPPPAEVLAGRHDARLEPPRDSPTLQQPHRDAQWWRIAPATAVDAADSPRLVLRTPFLYRVQAWAPGAEAPTRHTLYGDDADFRYSSRALVIDLPDGLRAGEPVWLRVERGSTMVTALSIESMDQVHRADLVFVAWRSLVLTSLAVLVILALAFWGGTGERSYGYFGAMLLCAIGYLAAIGGDLRWMPGAEALFGTSAQTNRVFGCVGVVFSNLFQRGYLDLPRKLPWCDRLLAIGTWIAAGSGAASLFGDWAAFSLSGNFALLYSAVVLLVAAAVLALHGDRAARVVLASWISLMVFSFLAAAQMMGLWTGPPWLVHGLAGSFVLASLLLAIGLLDKLLQLRRDRDHASRQAVIDPVTKALNRQGVEERLYREVEQARAQSTPLSIAFVDLDRFKEINDRHGHSVGDQCLRIVSWRLRNQLRRNEAMGRYGGDEFLVVLPGRSRLEAMAIAERMRISVNCRPLSTTEFDIAASLSIGVAELDPGESMASLFERADAALYASKSAGRDRASAAQPADGLWTV</sequence>
<feature type="transmembrane region" description="Helical" evidence="3">
    <location>
        <begin position="326"/>
        <end position="348"/>
    </location>
</feature>
<feature type="compositionally biased region" description="Basic and acidic residues" evidence="2">
    <location>
        <begin position="49"/>
        <end position="59"/>
    </location>
</feature>
<keyword evidence="3" id="KW-1133">Transmembrane helix</keyword>
<dbReference type="RefSeq" id="WP_280599454.1">
    <property type="nucleotide sequence ID" value="NZ_JARXRN010000016.1"/>
</dbReference>
<name>A0ABT6JF86_9GAMM</name>
<keyword evidence="5" id="KW-0808">Transferase</keyword>
<organism evidence="5 6">
    <name type="scientific">Luteimonas rhizosphaericola</name>
    <dbReference type="NCBI Taxonomy" id="3042024"/>
    <lineage>
        <taxon>Bacteria</taxon>
        <taxon>Pseudomonadati</taxon>
        <taxon>Pseudomonadota</taxon>
        <taxon>Gammaproteobacteria</taxon>
        <taxon>Lysobacterales</taxon>
        <taxon>Lysobacteraceae</taxon>
        <taxon>Luteimonas</taxon>
    </lineage>
</organism>
<dbReference type="SMART" id="SM00267">
    <property type="entry name" value="GGDEF"/>
    <property type="match status" value="1"/>
</dbReference>
<evidence type="ECO:0000256" key="1">
    <source>
        <dbReference type="ARBA" id="ARBA00012528"/>
    </source>
</evidence>